<protein>
    <submittedName>
        <fullName evidence="1 3">Uncharacterized protein</fullName>
    </submittedName>
</protein>
<gene>
    <name evidence="1" type="ORF">SSLN_LOCUS9888</name>
</gene>
<dbReference type="AlphaFoldDB" id="A0A183T090"/>
<dbReference type="WBParaSite" id="SSLN_0001025401-mRNA-1">
    <property type="protein sequence ID" value="SSLN_0001025401-mRNA-1"/>
    <property type="gene ID" value="SSLN_0001025401"/>
</dbReference>
<evidence type="ECO:0000313" key="1">
    <source>
        <dbReference type="EMBL" id="VDL96273.1"/>
    </source>
</evidence>
<proteinExistence type="predicted"/>
<name>A0A183T090_SCHSO</name>
<reference evidence="1 2" key="2">
    <citation type="submission" date="2018-11" db="EMBL/GenBank/DDBJ databases">
        <authorList>
            <consortium name="Pathogen Informatics"/>
        </authorList>
    </citation>
    <scope>NUCLEOTIDE SEQUENCE [LARGE SCALE GENOMIC DNA]</scope>
    <source>
        <strain evidence="1 2">NST_G2</strain>
    </source>
</reference>
<dbReference type="Proteomes" id="UP000275846">
    <property type="component" value="Unassembled WGS sequence"/>
</dbReference>
<evidence type="ECO:0000313" key="2">
    <source>
        <dbReference type="Proteomes" id="UP000275846"/>
    </source>
</evidence>
<dbReference type="EMBL" id="UYSU01035519">
    <property type="protein sequence ID" value="VDL96273.1"/>
    <property type="molecule type" value="Genomic_DNA"/>
</dbReference>
<reference evidence="3" key="1">
    <citation type="submission" date="2016-06" db="UniProtKB">
        <authorList>
            <consortium name="WormBaseParasite"/>
        </authorList>
    </citation>
    <scope>IDENTIFICATION</scope>
</reference>
<sequence length="203" mass="22661">MVNVPVDALNWYTTVTCGFSAATSQATIPTGGLNQDKQRNKYLFAAACDNFGPRISTEKMVVIHQPPPNTIYTTAHINEIGTQLKSVDTCTYLGSNLSRSTKVGDFGRLCNFGLRINMENWTRYHGKKRLESFTKSGAVADKETMSEKLLRMRMVKPVAAMRRIDTYSQVVAHAMGSGHTFKFDDTEILARADNRVSRELLES</sequence>
<evidence type="ECO:0000313" key="3">
    <source>
        <dbReference type="WBParaSite" id="SSLN_0001025401-mRNA-1"/>
    </source>
</evidence>
<keyword evidence="2" id="KW-1185">Reference proteome</keyword>
<accession>A0A183T090</accession>
<organism evidence="3">
    <name type="scientific">Schistocephalus solidus</name>
    <name type="common">Tapeworm</name>
    <dbReference type="NCBI Taxonomy" id="70667"/>
    <lineage>
        <taxon>Eukaryota</taxon>
        <taxon>Metazoa</taxon>
        <taxon>Spiralia</taxon>
        <taxon>Lophotrochozoa</taxon>
        <taxon>Platyhelminthes</taxon>
        <taxon>Cestoda</taxon>
        <taxon>Eucestoda</taxon>
        <taxon>Diphyllobothriidea</taxon>
        <taxon>Diphyllobothriidae</taxon>
        <taxon>Schistocephalus</taxon>
    </lineage>
</organism>